<sequence length="86" mass="9327">MGLGPNAAEKRLKYTEVTVIAHITGRDALDKTTAIETDLADLSGATLDQLCRQAPQDALEPFRRMLINQVDRPRVNIGTGPPGRAD</sequence>
<reference evidence="1 2" key="1">
    <citation type="submission" date="2021-06" db="EMBL/GenBank/DDBJ databases">
        <title>Actinoplanes lichenicola sp. nov., and Actinoplanes ovalisporus sp. nov., isolated from lichen in Thailand.</title>
        <authorList>
            <person name="Saeng-In P."/>
            <person name="Kanchanasin P."/>
            <person name="Yuki M."/>
            <person name="Kudo T."/>
            <person name="Ohkuma M."/>
            <person name="Phongsopitanun W."/>
            <person name="Tanasupawat S."/>
        </authorList>
    </citation>
    <scope>NUCLEOTIDE SEQUENCE [LARGE SCALE GENOMIC DNA]</scope>
    <source>
        <strain evidence="1 2">NBRC 110975</strain>
    </source>
</reference>
<dbReference type="EMBL" id="JAHKKG010000011">
    <property type="protein sequence ID" value="MBU2668264.1"/>
    <property type="molecule type" value="Genomic_DNA"/>
</dbReference>
<gene>
    <name evidence="1" type="ORF">KOI35_32605</name>
</gene>
<keyword evidence="2" id="KW-1185">Reference proteome</keyword>
<evidence type="ECO:0000313" key="2">
    <source>
        <dbReference type="Proteomes" id="UP001519654"/>
    </source>
</evidence>
<accession>A0ABS5YXU6</accession>
<dbReference type="Proteomes" id="UP001519654">
    <property type="component" value="Unassembled WGS sequence"/>
</dbReference>
<dbReference type="RefSeq" id="WP_215792531.1">
    <property type="nucleotide sequence ID" value="NZ_JAHKKG010000011.1"/>
</dbReference>
<name>A0ABS5YXU6_9ACTN</name>
<evidence type="ECO:0000313" key="1">
    <source>
        <dbReference type="EMBL" id="MBU2668264.1"/>
    </source>
</evidence>
<comment type="caution">
    <text evidence="1">The sequence shown here is derived from an EMBL/GenBank/DDBJ whole genome shotgun (WGS) entry which is preliminary data.</text>
</comment>
<organism evidence="1 2">
    <name type="scientific">Paractinoplanes bogorensis</name>
    <dbReference type="NCBI Taxonomy" id="1610840"/>
    <lineage>
        <taxon>Bacteria</taxon>
        <taxon>Bacillati</taxon>
        <taxon>Actinomycetota</taxon>
        <taxon>Actinomycetes</taxon>
        <taxon>Micromonosporales</taxon>
        <taxon>Micromonosporaceae</taxon>
        <taxon>Paractinoplanes</taxon>
    </lineage>
</organism>
<proteinExistence type="predicted"/>
<protein>
    <submittedName>
        <fullName evidence="1">Uncharacterized protein</fullName>
    </submittedName>
</protein>